<dbReference type="PANTHER" id="PTHR43080:SF2">
    <property type="entry name" value="CBS DOMAIN-CONTAINING PROTEIN"/>
    <property type="match status" value="1"/>
</dbReference>
<dbReference type="Gene3D" id="3.10.580.10">
    <property type="entry name" value="CBS-domain"/>
    <property type="match status" value="1"/>
</dbReference>
<gene>
    <name evidence="4" type="ORF">OdinLCB4_006555</name>
</gene>
<dbReference type="InterPro" id="IPR051257">
    <property type="entry name" value="Diverse_CBS-Domain"/>
</dbReference>
<evidence type="ECO:0000259" key="3">
    <source>
        <dbReference type="PROSITE" id="PS51371"/>
    </source>
</evidence>
<dbReference type="EMBL" id="CP091871">
    <property type="protein sequence ID" value="WEU40126.1"/>
    <property type="molecule type" value="Genomic_DNA"/>
</dbReference>
<protein>
    <submittedName>
        <fullName evidence="4">CBS domain-containing protein</fullName>
    </submittedName>
</protein>
<feature type="domain" description="CBS" evidence="3">
    <location>
        <begin position="7"/>
        <end position="65"/>
    </location>
</feature>
<dbReference type="KEGG" id="oyw:OdinLCB4_006555"/>
<dbReference type="SUPFAM" id="SSF54631">
    <property type="entry name" value="CBS-domain pair"/>
    <property type="match status" value="1"/>
</dbReference>
<dbReference type="AlphaFoldDB" id="A0AAF0D1V9"/>
<organism evidence="4 5">
    <name type="scientific">Odinarchaeota yellowstonii (strain LCB_4)</name>
    <dbReference type="NCBI Taxonomy" id="1841599"/>
    <lineage>
        <taxon>Archaea</taxon>
        <taxon>Promethearchaeati</taxon>
        <taxon>Candidatus Odinarchaeota</taxon>
        <taxon>Candidatus Odinarchaeia</taxon>
        <taxon>Candidatus Odinarchaeales</taxon>
        <taxon>Candidatus Odinarchaeaceae</taxon>
        <taxon>Candidatus Odinarchaeum</taxon>
    </lineage>
</organism>
<dbReference type="Proteomes" id="UP000186851">
    <property type="component" value="Chromosome"/>
</dbReference>
<feature type="domain" description="CBS" evidence="3">
    <location>
        <begin position="73"/>
        <end position="129"/>
    </location>
</feature>
<reference evidence="4" key="1">
    <citation type="journal article" date="2017" name="Nature">
        <title>Asgard archaea illuminate the origin of eukaryotic cellular complexity.</title>
        <authorList>
            <person name="Zaremba-Niedzwiedzka K."/>
            <person name="Caceres E.F."/>
            <person name="Saw J.H."/>
            <person name="Backstrom D."/>
            <person name="Juzokaite L."/>
            <person name="Vancaester E."/>
            <person name="Seitz K.W."/>
            <person name="Anantharaman K."/>
            <person name="Starnawski P."/>
            <person name="Kjeldsen K.U."/>
            <person name="Scott M.B."/>
            <person name="Nunoura T."/>
            <person name="Banfield J.F."/>
            <person name="Schramm A."/>
            <person name="Baker B.J."/>
            <person name="Spang A."/>
            <person name="Ettema T.J.G."/>
        </authorList>
    </citation>
    <scope>NUCLEOTIDE SEQUENCE</scope>
    <source>
        <strain evidence="4">LCB_4</strain>
    </source>
</reference>
<proteinExistence type="predicted"/>
<reference evidence="4" key="2">
    <citation type="journal article" date="2022" name="Nat. Microbiol.">
        <title>A closed Candidatus Odinarchaeum chromosome exposes Asgard archaeal viruses.</title>
        <authorList>
            <person name="Tamarit D."/>
            <person name="Caceres E.F."/>
            <person name="Krupovic M."/>
            <person name="Nijland R."/>
            <person name="Eme L."/>
            <person name="Robinson N.P."/>
            <person name="Ettema T.J.G."/>
        </authorList>
    </citation>
    <scope>NUCLEOTIDE SEQUENCE</scope>
    <source>
        <strain evidence="4">LCB_4</strain>
    </source>
</reference>
<evidence type="ECO:0000313" key="4">
    <source>
        <dbReference type="EMBL" id="WEU40126.1"/>
    </source>
</evidence>
<evidence type="ECO:0000256" key="1">
    <source>
        <dbReference type="ARBA" id="ARBA00023122"/>
    </source>
</evidence>
<evidence type="ECO:0000256" key="2">
    <source>
        <dbReference type="PROSITE-ProRule" id="PRU00703"/>
    </source>
</evidence>
<keyword evidence="1 2" id="KW-0129">CBS domain</keyword>
<dbReference type="PANTHER" id="PTHR43080">
    <property type="entry name" value="CBS DOMAIN-CONTAINING PROTEIN CBSX3, MITOCHONDRIAL"/>
    <property type="match status" value="1"/>
</dbReference>
<name>A0AAF0D1V9_ODILC</name>
<evidence type="ECO:0000313" key="5">
    <source>
        <dbReference type="Proteomes" id="UP000186851"/>
    </source>
</evidence>
<dbReference type="PROSITE" id="PS51371">
    <property type="entry name" value="CBS"/>
    <property type="match status" value="2"/>
</dbReference>
<accession>A0AAF0D1V9</accession>
<dbReference type="SMART" id="SM00116">
    <property type="entry name" value="CBS"/>
    <property type="match status" value="2"/>
</dbReference>
<dbReference type="Pfam" id="PF00571">
    <property type="entry name" value="CBS"/>
    <property type="match status" value="2"/>
</dbReference>
<sequence>MNYVIDAMREPKTCPPEMKINEAAQIMRKERIGSLIVVDENQKIQGLVTERDLVYRVLAEDRKPSNYTVKDVMTTNIVTVKPYNTIFEAIKIMREKHVRRLPVMKEDKLIGIITEREILSYILKAKEDIDKASIFKEIFL</sequence>
<dbReference type="InterPro" id="IPR000644">
    <property type="entry name" value="CBS_dom"/>
</dbReference>
<dbReference type="CDD" id="cd17775">
    <property type="entry name" value="CBS_pair_bact_arch"/>
    <property type="match status" value="1"/>
</dbReference>
<dbReference type="InterPro" id="IPR046342">
    <property type="entry name" value="CBS_dom_sf"/>
</dbReference>